<proteinExistence type="predicted"/>
<dbReference type="AlphaFoldDB" id="A0A6L2KWD5"/>
<organism evidence="1">
    <name type="scientific">Tanacetum cinerariifolium</name>
    <name type="common">Dalmatian daisy</name>
    <name type="synonym">Chrysanthemum cinerariifolium</name>
    <dbReference type="NCBI Taxonomy" id="118510"/>
    <lineage>
        <taxon>Eukaryota</taxon>
        <taxon>Viridiplantae</taxon>
        <taxon>Streptophyta</taxon>
        <taxon>Embryophyta</taxon>
        <taxon>Tracheophyta</taxon>
        <taxon>Spermatophyta</taxon>
        <taxon>Magnoliopsida</taxon>
        <taxon>eudicotyledons</taxon>
        <taxon>Gunneridae</taxon>
        <taxon>Pentapetalae</taxon>
        <taxon>asterids</taxon>
        <taxon>campanulids</taxon>
        <taxon>Asterales</taxon>
        <taxon>Asteraceae</taxon>
        <taxon>Asteroideae</taxon>
        <taxon>Anthemideae</taxon>
        <taxon>Anthemidinae</taxon>
        <taxon>Tanacetum</taxon>
    </lineage>
</organism>
<sequence length="80" mass="8668">MENEENCIKKRHIINAPSRNIKKCGVVERVNAEARESAAAEALDGAVAAVAAKKVVEENRKALAPLKSEERKVATDKDLA</sequence>
<protein>
    <submittedName>
        <fullName evidence="1">Uncharacterized protein</fullName>
    </submittedName>
</protein>
<dbReference type="EMBL" id="BKCJ010003194">
    <property type="protein sequence ID" value="GEU53576.1"/>
    <property type="molecule type" value="Genomic_DNA"/>
</dbReference>
<evidence type="ECO:0000313" key="1">
    <source>
        <dbReference type="EMBL" id="GEU53576.1"/>
    </source>
</evidence>
<accession>A0A6L2KWD5</accession>
<gene>
    <name evidence="1" type="ORF">Tci_025554</name>
</gene>
<comment type="caution">
    <text evidence="1">The sequence shown here is derived from an EMBL/GenBank/DDBJ whole genome shotgun (WGS) entry which is preliminary data.</text>
</comment>
<name>A0A6L2KWD5_TANCI</name>
<reference evidence="1" key="1">
    <citation type="journal article" date="2019" name="Sci. Rep.">
        <title>Draft genome of Tanacetum cinerariifolium, the natural source of mosquito coil.</title>
        <authorList>
            <person name="Yamashiro T."/>
            <person name="Shiraishi A."/>
            <person name="Satake H."/>
            <person name="Nakayama K."/>
        </authorList>
    </citation>
    <scope>NUCLEOTIDE SEQUENCE</scope>
</reference>